<name>D0W6U8_NEILA</name>
<evidence type="ECO:0000313" key="2">
    <source>
        <dbReference type="Proteomes" id="UP000003843"/>
    </source>
</evidence>
<dbReference type="InterPro" id="IPR009061">
    <property type="entry name" value="DNA-bd_dom_put_sf"/>
</dbReference>
<evidence type="ECO:0000313" key="1">
    <source>
        <dbReference type="EMBL" id="EEZ76793.1"/>
    </source>
</evidence>
<dbReference type="RefSeq" id="WP_003707236.1">
    <property type="nucleotide sequence ID" value="NZ_KN046803.1"/>
</dbReference>
<dbReference type="PATRIC" id="fig|546265.8.peg.1738"/>
<organism evidence="1 2">
    <name type="scientific">Neisseria lactamica ATCC 23970</name>
    <dbReference type="NCBI Taxonomy" id="546265"/>
    <lineage>
        <taxon>Bacteria</taxon>
        <taxon>Pseudomonadati</taxon>
        <taxon>Pseudomonadota</taxon>
        <taxon>Betaproteobacteria</taxon>
        <taxon>Neisseriales</taxon>
        <taxon>Neisseriaceae</taxon>
        <taxon>Neisseria</taxon>
    </lineage>
</organism>
<reference evidence="1 2" key="1">
    <citation type="submission" date="2009-10" db="EMBL/GenBank/DDBJ databases">
        <authorList>
            <person name="Weinstock G."/>
            <person name="Sodergren E."/>
            <person name="Clifton S."/>
            <person name="Fulton L."/>
            <person name="Fulton B."/>
            <person name="Courtney L."/>
            <person name="Fronick C."/>
            <person name="Harrison M."/>
            <person name="Strong C."/>
            <person name="Farmer C."/>
            <person name="Delahaunty K."/>
            <person name="Markovic C."/>
            <person name="Hall O."/>
            <person name="Minx P."/>
            <person name="Tomlinson C."/>
            <person name="Mitreva M."/>
            <person name="Nelson J."/>
            <person name="Hou S."/>
            <person name="Wollam A."/>
            <person name="Pepin K.H."/>
            <person name="Johnson M."/>
            <person name="Bhonagiri V."/>
            <person name="Nash W.E."/>
            <person name="Warren W."/>
            <person name="Chinwalla A."/>
            <person name="Mardis E.R."/>
            <person name="Wilson R.K."/>
        </authorList>
    </citation>
    <scope>NUCLEOTIDE SEQUENCE [LARGE SCALE GENOMIC DNA]</scope>
    <source>
        <strain evidence="1 2">ATCC 23970</strain>
    </source>
</reference>
<accession>D0W6U8</accession>
<dbReference type="SUPFAM" id="SSF46955">
    <property type="entry name" value="Putative DNA-binding domain"/>
    <property type="match status" value="1"/>
</dbReference>
<proteinExistence type="predicted"/>
<dbReference type="AlphaFoldDB" id="D0W6U8"/>
<dbReference type="EMBL" id="ACEQ02000002">
    <property type="protein sequence ID" value="EEZ76793.1"/>
    <property type="molecule type" value="Genomic_DNA"/>
</dbReference>
<gene>
    <name evidence="1" type="ORF">NEILACOT_03239</name>
</gene>
<dbReference type="Proteomes" id="UP000003843">
    <property type="component" value="Unassembled WGS sequence"/>
</dbReference>
<comment type="caution">
    <text evidence="1">The sequence shown here is derived from an EMBL/GenBank/DDBJ whole genome shotgun (WGS) entry which is preliminary data.</text>
</comment>
<evidence type="ECO:0008006" key="3">
    <source>
        <dbReference type="Google" id="ProtNLM"/>
    </source>
</evidence>
<sequence>MLNIEDNKFYFVGELAEMLGISKKTVWLRVRVGMFPPLQGVEGTRNRGYWGKDIKKMFGYYTEG</sequence>
<protein>
    <recommendedName>
        <fullName evidence="3">Transcriptional regulator, AlpA family</fullName>
    </recommendedName>
</protein>